<dbReference type="Proteomes" id="UP000248326">
    <property type="component" value="Unassembled WGS sequence"/>
</dbReference>
<protein>
    <submittedName>
        <fullName evidence="2">MazG-like nucleotide pyrophosphohydrolase family protein</fullName>
    </submittedName>
</protein>
<dbReference type="AlphaFoldDB" id="A0A318S0P9"/>
<sequence>MPSDPQRHIYDFVRSHGLVADPTARLLDLASEVGEVAKELLKATHYGVAPFTPSAAWAEELGDVYFSLLCLADATDVDLDEALDRVLAKYAHRLAERGDASSGR</sequence>
<feature type="domain" description="NTP pyrophosphohydrolase MazG-like" evidence="1">
    <location>
        <begin position="26"/>
        <end position="93"/>
    </location>
</feature>
<dbReference type="Pfam" id="PF03819">
    <property type="entry name" value="MazG"/>
    <property type="match status" value="1"/>
</dbReference>
<accession>A0A318S0P9</accession>
<dbReference type="OrthoDB" id="9807397at2"/>
<organism evidence="2 3">
    <name type="scientific">Deinococcus yavapaiensis KR-236</name>
    <dbReference type="NCBI Taxonomy" id="694435"/>
    <lineage>
        <taxon>Bacteria</taxon>
        <taxon>Thermotogati</taxon>
        <taxon>Deinococcota</taxon>
        <taxon>Deinococci</taxon>
        <taxon>Deinococcales</taxon>
        <taxon>Deinococcaceae</taxon>
        <taxon>Deinococcus</taxon>
    </lineage>
</organism>
<comment type="caution">
    <text evidence="2">The sequence shown here is derived from an EMBL/GenBank/DDBJ whole genome shotgun (WGS) entry which is preliminary data.</text>
</comment>
<evidence type="ECO:0000313" key="3">
    <source>
        <dbReference type="Proteomes" id="UP000248326"/>
    </source>
</evidence>
<evidence type="ECO:0000313" key="2">
    <source>
        <dbReference type="EMBL" id="PYE50466.1"/>
    </source>
</evidence>
<dbReference type="EMBL" id="QJSX01000018">
    <property type="protein sequence ID" value="PYE50466.1"/>
    <property type="molecule type" value="Genomic_DNA"/>
</dbReference>
<evidence type="ECO:0000259" key="1">
    <source>
        <dbReference type="Pfam" id="PF03819"/>
    </source>
</evidence>
<dbReference type="GO" id="GO:0016787">
    <property type="term" value="F:hydrolase activity"/>
    <property type="evidence" value="ECO:0007669"/>
    <property type="project" value="UniProtKB-KW"/>
</dbReference>
<dbReference type="RefSeq" id="WP_110888424.1">
    <property type="nucleotide sequence ID" value="NZ_QJSX01000018.1"/>
</dbReference>
<proteinExistence type="predicted"/>
<keyword evidence="2" id="KW-0378">Hydrolase</keyword>
<gene>
    <name evidence="2" type="ORF">DES52_11883</name>
</gene>
<keyword evidence="3" id="KW-1185">Reference proteome</keyword>
<name>A0A318S0P9_9DEIO</name>
<reference evidence="2 3" key="1">
    <citation type="submission" date="2018-06" db="EMBL/GenBank/DDBJ databases">
        <title>Genomic Encyclopedia of Type Strains, Phase IV (KMG-IV): sequencing the most valuable type-strain genomes for metagenomic binning, comparative biology and taxonomic classification.</title>
        <authorList>
            <person name="Goeker M."/>
        </authorList>
    </citation>
    <scope>NUCLEOTIDE SEQUENCE [LARGE SCALE GENOMIC DNA]</scope>
    <source>
        <strain evidence="2 3">DSM 18048</strain>
    </source>
</reference>
<dbReference type="InterPro" id="IPR004518">
    <property type="entry name" value="MazG-like_dom"/>
</dbReference>
<dbReference type="SUPFAM" id="SSF101386">
    <property type="entry name" value="all-alpha NTP pyrophosphatases"/>
    <property type="match status" value="1"/>
</dbReference>
<dbReference type="Gene3D" id="1.10.287.1080">
    <property type="entry name" value="MazG-like"/>
    <property type="match status" value="1"/>
</dbReference>